<dbReference type="GO" id="GO:0016020">
    <property type="term" value="C:membrane"/>
    <property type="evidence" value="ECO:0007669"/>
    <property type="project" value="InterPro"/>
</dbReference>
<dbReference type="VEuPathDB" id="FungiDB:DIURU_000413"/>
<dbReference type="Proteomes" id="UP000449547">
    <property type="component" value="Unassembled WGS sequence"/>
</dbReference>
<feature type="transmembrane region" description="Helical" evidence="5">
    <location>
        <begin position="87"/>
        <end position="106"/>
    </location>
</feature>
<evidence type="ECO:0000256" key="3">
    <source>
        <dbReference type="ARBA" id="ARBA00022989"/>
    </source>
</evidence>
<dbReference type="EMBL" id="SWFT01000019">
    <property type="protein sequence ID" value="KAA8907726.1"/>
    <property type="molecule type" value="Genomic_DNA"/>
</dbReference>
<feature type="transmembrane region" description="Helical" evidence="5">
    <location>
        <begin position="14"/>
        <end position="41"/>
    </location>
</feature>
<evidence type="ECO:0000256" key="2">
    <source>
        <dbReference type="ARBA" id="ARBA00022692"/>
    </source>
</evidence>
<keyword evidence="7" id="KW-1185">Reference proteome</keyword>
<comment type="caution">
    <text evidence="6">The sequence shown here is derived from an EMBL/GenBank/DDBJ whole genome shotgun (WGS) entry which is preliminary data.</text>
</comment>
<dbReference type="RefSeq" id="XP_034014732.1">
    <property type="nucleotide sequence ID" value="XM_034156969.1"/>
</dbReference>
<feature type="transmembrane region" description="Helical" evidence="5">
    <location>
        <begin position="61"/>
        <end position="80"/>
    </location>
</feature>
<dbReference type="PANTHER" id="PTHR10989">
    <property type="entry name" value="ANDROGEN-INDUCED PROTEIN 1-RELATED"/>
    <property type="match status" value="1"/>
</dbReference>
<keyword evidence="3 5" id="KW-1133">Transmembrane helix</keyword>
<keyword evidence="4 5" id="KW-0472">Membrane</keyword>
<evidence type="ECO:0000313" key="7">
    <source>
        <dbReference type="Proteomes" id="UP000449547"/>
    </source>
</evidence>
<keyword evidence="2 5" id="KW-0812">Transmembrane</keyword>
<proteinExistence type="predicted"/>
<protein>
    <submittedName>
        <fullName evidence="6">Uncharacterized protein</fullName>
    </submittedName>
</protein>
<feature type="transmembrane region" description="Helical" evidence="5">
    <location>
        <begin position="149"/>
        <end position="169"/>
    </location>
</feature>
<dbReference type="OMA" id="VYIEWEC"/>
<name>A0A642V307_DIURU</name>
<dbReference type="OrthoDB" id="1898221at2759"/>
<comment type="subcellular location">
    <subcellularLocation>
        <location evidence="1">Endomembrane system</location>
        <topology evidence="1">Multi-pass membrane protein</topology>
    </subcellularLocation>
</comment>
<evidence type="ECO:0000256" key="1">
    <source>
        <dbReference type="ARBA" id="ARBA00004127"/>
    </source>
</evidence>
<reference evidence="6 7" key="1">
    <citation type="submission" date="2019-07" db="EMBL/GenBank/DDBJ databases">
        <title>Genome assembly of two rare yeast pathogens: Diutina rugosa and Trichomonascus ciferrii.</title>
        <authorList>
            <person name="Mixao V."/>
            <person name="Saus E."/>
            <person name="Hansen A."/>
            <person name="Lass-Flor C."/>
            <person name="Gabaldon T."/>
        </authorList>
    </citation>
    <scope>NUCLEOTIDE SEQUENCE [LARGE SCALE GENOMIC DNA]</scope>
    <source>
        <strain evidence="6 7">CBS 613</strain>
    </source>
</reference>
<accession>A0A642V307</accession>
<evidence type="ECO:0000256" key="5">
    <source>
        <dbReference type="SAM" id="Phobius"/>
    </source>
</evidence>
<dbReference type="Pfam" id="PF04750">
    <property type="entry name" value="Far-17a_AIG1"/>
    <property type="match status" value="1"/>
</dbReference>
<organism evidence="6 7">
    <name type="scientific">Diutina rugosa</name>
    <name type="common">Yeast</name>
    <name type="synonym">Candida rugosa</name>
    <dbReference type="NCBI Taxonomy" id="5481"/>
    <lineage>
        <taxon>Eukaryota</taxon>
        <taxon>Fungi</taxon>
        <taxon>Dikarya</taxon>
        <taxon>Ascomycota</taxon>
        <taxon>Saccharomycotina</taxon>
        <taxon>Pichiomycetes</taxon>
        <taxon>Debaryomycetaceae</taxon>
        <taxon>Diutina</taxon>
    </lineage>
</organism>
<dbReference type="PANTHER" id="PTHR10989:SF16">
    <property type="entry name" value="AT02829P-RELATED"/>
    <property type="match status" value="1"/>
</dbReference>
<evidence type="ECO:0000313" key="6">
    <source>
        <dbReference type="EMBL" id="KAA8907726.1"/>
    </source>
</evidence>
<evidence type="ECO:0000256" key="4">
    <source>
        <dbReference type="ARBA" id="ARBA00023136"/>
    </source>
</evidence>
<gene>
    <name evidence="6" type="ORF">DIURU_000413</name>
</gene>
<dbReference type="InterPro" id="IPR006838">
    <property type="entry name" value="ADTRP_AIG1"/>
</dbReference>
<sequence>MIGRPRIFSGPREIAAWLIVLETMAKVWDVLGVAACGWGVYQCFFALPLPDHLKNGGNFQFLTNCGVFVSLLYAVYNLLGLPRSRKFHALVVALEFEITVAYWYFIFFSPGSINTDSYTVRLIDDLSFHLFPYIYILGKRVPSVSFKQFAAIAAAGFFGYWAYVEYLVAYCDAIYPYPFLRGQPLVDRAKHFAIFYVVGLIQWVVETLKSPAATKVKQS</sequence>
<dbReference type="AlphaFoldDB" id="A0A642V307"/>
<dbReference type="GeneID" id="54779066"/>
<dbReference type="GO" id="GO:0012505">
    <property type="term" value="C:endomembrane system"/>
    <property type="evidence" value="ECO:0007669"/>
    <property type="project" value="UniProtKB-SubCell"/>
</dbReference>